<evidence type="ECO:0000256" key="3">
    <source>
        <dbReference type="ARBA" id="ARBA00022692"/>
    </source>
</evidence>
<organism evidence="8 9">
    <name type="scientific">Spiroplasma diminutum CUAS-1</name>
    <dbReference type="NCBI Taxonomy" id="1276221"/>
    <lineage>
        <taxon>Bacteria</taxon>
        <taxon>Bacillati</taxon>
        <taxon>Mycoplasmatota</taxon>
        <taxon>Mollicutes</taxon>
        <taxon>Entomoplasmatales</taxon>
        <taxon>Spiroplasmataceae</taxon>
        <taxon>Spiroplasma</taxon>
    </lineage>
</organism>
<feature type="transmembrane region" description="Helical" evidence="6">
    <location>
        <begin position="21"/>
        <end position="41"/>
    </location>
</feature>
<feature type="transmembrane region" description="Helical" evidence="6">
    <location>
        <begin position="724"/>
        <end position="757"/>
    </location>
</feature>
<dbReference type="EMBL" id="CP005076">
    <property type="protein sequence ID" value="AGR42025.1"/>
    <property type="molecule type" value="Genomic_DNA"/>
</dbReference>
<dbReference type="PATRIC" id="fig|1276221.3.peg.318"/>
<evidence type="ECO:0000313" key="9">
    <source>
        <dbReference type="Proteomes" id="UP000014983"/>
    </source>
</evidence>
<keyword evidence="9" id="KW-1185">Reference proteome</keyword>
<comment type="subcellular location">
    <subcellularLocation>
        <location evidence="1">Cell membrane</location>
        <topology evidence="1">Multi-pass membrane protein</topology>
    </subcellularLocation>
</comment>
<name>S5MJ83_9MOLU</name>
<gene>
    <name evidence="8" type="ORF">SDIMI_v3c03210</name>
</gene>
<feature type="transmembrane region" description="Helical" evidence="6">
    <location>
        <begin position="1679"/>
        <end position="1701"/>
    </location>
</feature>
<dbReference type="Pfam" id="PF02687">
    <property type="entry name" value="FtsX"/>
    <property type="match status" value="2"/>
</dbReference>
<feature type="transmembrane region" description="Helical" evidence="6">
    <location>
        <begin position="1585"/>
        <end position="1613"/>
    </location>
</feature>
<evidence type="ECO:0000256" key="4">
    <source>
        <dbReference type="ARBA" id="ARBA00022989"/>
    </source>
</evidence>
<evidence type="ECO:0000313" key="8">
    <source>
        <dbReference type="EMBL" id="AGR42025.1"/>
    </source>
</evidence>
<evidence type="ECO:0000256" key="5">
    <source>
        <dbReference type="ARBA" id="ARBA00023136"/>
    </source>
</evidence>
<keyword evidence="2" id="KW-1003">Cell membrane</keyword>
<feature type="domain" description="ABC3 transporter permease C-terminal" evidence="7">
    <location>
        <begin position="1594"/>
        <end position="1710"/>
    </location>
</feature>
<protein>
    <submittedName>
        <fullName evidence="8">Efflux ABC transporter, permease protein</fullName>
    </submittedName>
</protein>
<dbReference type="STRING" id="1276221.SDIMI_v3c03210"/>
<dbReference type="Proteomes" id="UP000014983">
    <property type="component" value="Chromosome"/>
</dbReference>
<keyword evidence="3 6" id="KW-0812">Transmembrane</keyword>
<dbReference type="InterPro" id="IPR038766">
    <property type="entry name" value="Membrane_comp_ABC_pdt"/>
</dbReference>
<dbReference type="PANTHER" id="PTHR30287">
    <property type="entry name" value="MEMBRANE COMPONENT OF PREDICTED ABC SUPERFAMILY METABOLITE UPTAKE TRANSPORTER"/>
    <property type="match status" value="1"/>
</dbReference>
<feature type="transmembrane region" description="Helical" evidence="6">
    <location>
        <begin position="674"/>
        <end position="695"/>
    </location>
</feature>
<feature type="domain" description="ABC3 transporter permease C-terminal" evidence="7">
    <location>
        <begin position="678"/>
        <end position="796"/>
    </location>
</feature>
<evidence type="ECO:0000256" key="1">
    <source>
        <dbReference type="ARBA" id="ARBA00004651"/>
    </source>
</evidence>
<evidence type="ECO:0000256" key="2">
    <source>
        <dbReference type="ARBA" id="ARBA00022475"/>
    </source>
</evidence>
<dbReference type="InParanoid" id="S5MJ83"/>
<dbReference type="RefSeq" id="WP_020836258.1">
    <property type="nucleotide sequence ID" value="NC_021833.1"/>
</dbReference>
<dbReference type="PANTHER" id="PTHR30287:SF1">
    <property type="entry name" value="INNER MEMBRANE PROTEIN"/>
    <property type="match status" value="1"/>
</dbReference>
<accession>S5MJ83</accession>
<dbReference type="eggNOG" id="COG0577">
    <property type="taxonomic scope" value="Bacteria"/>
</dbReference>
<feature type="transmembrane region" description="Helical" evidence="6">
    <location>
        <begin position="1634"/>
        <end position="1667"/>
    </location>
</feature>
<evidence type="ECO:0000256" key="6">
    <source>
        <dbReference type="SAM" id="Phobius"/>
    </source>
</evidence>
<feature type="transmembrane region" description="Helical" evidence="6">
    <location>
        <begin position="769"/>
        <end position="794"/>
    </location>
</feature>
<evidence type="ECO:0000259" key="7">
    <source>
        <dbReference type="Pfam" id="PF02687"/>
    </source>
</evidence>
<proteinExistence type="predicted"/>
<reference evidence="8 9" key="1">
    <citation type="journal article" date="2013" name="Genome Biol. Evol.">
        <title>Comparison of metabolic capacities and inference of gene content evolution in mosquito-associated Spiroplasma diminutum and S. taiwanense.</title>
        <authorList>
            <person name="Lo W.S."/>
            <person name="Ku C."/>
            <person name="Chen L.L."/>
            <person name="Chang T.H."/>
            <person name="Kuo C.H."/>
        </authorList>
    </citation>
    <scope>NUCLEOTIDE SEQUENCE [LARGE SCALE GENOMIC DNA]</scope>
    <source>
        <strain evidence="8">CUAS-1</strain>
    </source>
</reference>
<dbReference type="InterPro" id="IPR003838">
    <property type="entry name" value="ABC3_permease_C"/>
</dbReference>
<dbReference type="OrthoDB" id="393121at2"/>
<dbReference type="HOGENOM" id="CLU_002981_0_0_14"/>
<sequence length="1716" mass="197746">MKKSLILYLKQGIKGVMKFKVQFLVIVILSFLATFILSISLSTSQRINNDYKNAMSKMQKFDYIGQKTVGSKISEESGTKLLSTMDLINNQFLYVKKTGEESSTLWNRAIDINHNLSYFENINGYEETFLTKTFQTKEFQENFINLLNKDFFWNSIFDYKYDQELNQQLWNPTLLNYSLDITSYNYLNNFNEKQAEMKKFYIDSIELLKKNFVNDLFQENTPQYLKNTLFYELKSKNIITQEDFNNEALLDDEDRNIYNRYLYFSIEPFIRQIINASIEYPKYWINKAINESKQKNLEDVIRTFNENKEKIGFEWMQESNADFGLVIFKWIFGFNPSIEQESIDENINNPFIVTIDNKPWKNNIDLGKDNDLNEYLDTKNSVFEKGMRGSLNQLVVRSENNKILGIDKTFDTNFLKHNFDGTTLEERIANGKGFWHTEDYKESYRCNKINDIIAFFVRSEIIAQATGFEYNIRGEIEFTDLATEISYRIVDIQNNWKKRITIYEGNMPRTKNEILINSQFARANKYKVGQNIKVGEGNFIISGIGVDPLTYYPMGNTRNPLPNNKKNVIIYINDDNLEKIFPEGSKFDQTSTKSLYSIYTNFENPINEINQNFKKLQALSLNNVVEVYNSYKYLNNIDSELKSTNYINSYSSFNSSNLKLNWTIAPTILNSFRAFAYIFTLLIFIITIIATVVAVKKTVELNAGEIGILKAIGVKNWQISSSYFSYGIVTGLFIVPIAWLAGAFIQEFISIIFLNFVSGKFNTIVINPFGLLLSVLIFGVLLCLISFFTAYFLVKKPVLEVINKVTRVKRIQWIDTFKNRIFKSRGFSTRFSIELAVSGFSKTILSSITIFFAAFFISFGLTIPGLVQNVVQSYYKNINYQNSMQNTELVGNAPLAKTSLSVTKEIEEYESNLFDSNNIFGNDILKISKDITNFAPSVDSSVIPQLLLSANQIESNDNKIDAKWVYDYITNINENEISNAENSLISIIGSLMGNNLKQLVGKGLSLSDIQKILEWVIHSNNFKTFEERKKKVDDLSSLLTKGLPEILTKFIQGSTTTEGNWKEQIISIILSQTPSYIKQYVTKSENRLNNFSFGWQINKYNPKTDSLYTDLSVGTKNNKSLNIIGLQSNQNAFKINKWETEDVFLTDYQASVMEKIINGEEIDDMSQDNSWLSKFYDEKNQKVIIPVIASDQTDFTLDNNWNNLTNPTLEKTRLILRQESIDIPNLAWMYDDGDWINFNGNKSTNNGYISMNDLSASKFTYAPIFEETGFNLIENKNNELKDNAYGFYKLNSSIENDEEKINLEIRPYYSYDNVTLFIPKTYINEFSKFKLNGNLEKWWLEDAEYVPEETKKAWGKINPSLESSPYFAIKPYSLYFDNSNSYEREEENLSGTPINNITTPYENFLGKTLIDDNGPITFGKVKVNWSKNIEFKKVSSIGVYGKPLIIIDQNFANILSKYDISKYIPFNLKYEDENSPSKTYTQNGVTVKTFDYINPLDYKTKYEYGNELIYGSDEQEKSIRPSLWYTGIYSNSQEPYFITTQGSFSRDVKLGQDILNGSNYGSTSLELNSTNLLGQQKTLVFQLSAMILSLATAAITLMTIIIILTITLINDLYVNQYKKFMIVMKSLGYSNWKIIKYTFGTMSIVSIMFYILGVVINFIVLGLIFSAISKRLGSIPFGLTWWTPILAIILVFGSFIISIAITTRKIRKEPAYSLMV</sequence>
<keyword evidence="4 6" id="KW-1133">Transmembrane helix</keyword>
<keyword evidence="5 6" id="KW-0472">Membrane</keyword>
<feature type="transmembrane region" description="Helical" evidence="6">
    <location>
        <begin position="844"/>
        <end position="867"/>
    </location>
</feature>
<dbReference type="KEGG" id="sdi:SDIMI_v3c03210"/>
<dbReference type="GO" id="GO:0005886">
    <property type="term" value="C:plasma membrane"/>
    <property type="evidence" value="ECO:0007669"/>
    <property type="project" value="UniProtKB-SubCell"/>
</dbReference>